<dbReference type="RefSeq" id="WP_133444225.1">
    <property type="nucleotide sequence ID" value="NZ_SCWB01000013.1"/>
</dbReference>
<evidence type="ECO:0000313" key="1">
    <source>
        <dbReference type="EMBL" id="TDM07710.1"/>
    </source>
</evidence>
<reference evidence="1 2" key="1">
    <citation type="submission" date="2019-01" db="EMBL/GenBank/DDBJ databases">
        <title>Draft genome sequences of the type strains of six Macrococcus species.</title>
        <authorList>
            <person name="Mazhar S."/>
            <person name="Altermann E."/>
            <person name="Hill C."/>
            <person name="Mcauliffe O."/>
        </authorList>
    </citation>
    <scope>NUCLEOTIDE SEQUENCE [LARGE SCALE GENOMIC DNA]</scope>
    <source>
        <strain evidence="1 2">CCM4815</strain>
    </source>
</reference>
<name>A0A4R6BTA4_9STAP</name>
<protein>
    <submittedName>
        <fullName evidence="1">Uncharacterized protein</fullName>
    </submittedName>
</protein>
<accession>A0A4R6BTA4</accession>
<dbReference type="Proteomes" id="UP000294802">
    <property type="component" value="Unassembled WGS sequence"/>
</dbReference>
<comment type="caution">
    <text evidence="1">The sequence shown here is derived from an EMBL/GenBank/DDBJ whole genome shotgun (WGS) entry which is preliminary data.</text>
</comment>
<evidence type="ECO:0000313" key="2">
    <source>
        <dbReference type="Proteomes" id="UP000294802"/>
    </source>
</evidence>
<dbReference type="EMBL" id="SCWB01000013">
    <property type="protein sequence ID" value="TDM07710.1"/>
    <property type="molecule type" value="Genomic_DNA"/>
</dbReference>
<dbReference type="AlphaFoldDB" id="A0A4R6BTA4"/>
<proteinExistence type="predicted"/>
<keyword evidence="2" id="KW-1185">Reference proteome</keyword>
<organism evidence="1 2">
    <name type="scientific">Macrococcus lamae</name>
    <dbReference type="NCBI Taxonomy" id="198484"/>
    <lineage>
        <taxon>Bacteria</taxon>
        <taxon>Bacillati</taxon>
        <taxon>Bacillota</taxon>
        <taxon>Bacilli</taxon>
        <taxon>Bacillales</taxon>
        <taxon>Staphylococcaceae</taxon>
        <taxon>Macrococcus</taxon>
    </lineage>
</organism>
<gene>
    <name evidence="1" type="ORF">ERX29_08180</name>
</gene>
<sequence>MIAKYQIPIKSLLSGVIPPSKYRISFNLTQNQFAHILSSTNKDSWEIMLMMEPRIHSRTSPYGLNRLMSINNWREVSIPNPHFDGYYGHVTGLSSEEVMNYFKAWQQKKRLPQITFIFKRDVIIKFGVDYMYIISGDKEWIKLMKDELVALRENSKIFKLTIDI</sequence>
<dbReference type="OrthoDB" id="2452311at2"/>